<dbReference type="EMBL" id="JABXWP010000025">
    <property type="protein sequence ID" value="NVO89361.1"/>
    <property type="molecule type" value="Genomic_DNA"/>
</dbReference>
<dbReference type="AlphaFoldDB" id="A0A7Y7QHQ3"/>
<dbReference type="InterPro" id="IPR010879">
    <property type="entry name" value="DUF1508"/>
</dbReference>
<reference evidence="1 2" key="1">
    <citation type="submission" date="2020-06" db="EMBL/GenBank/DDBJ databases">
        <title>Lactobacillus rhamnosus QC,genome.</title>
        <authorList>
            <person name="Yi H."/>
            <person name="Jin M."/>
        </authorList>
    </citation>
    <scope>NUCLEOTIDE SEQUENCE [LARGE SCALE GENOMIC DNA]</scope>
    <source>
        <strain evidence="1 2">QC</strain>
    </source>
</reference>
<comment type="caution">
    <text evidence="1">The sequence shown here is derived from an EMBL/GenBank/DDBJ whole genome shotgun (WGS) entry which is preliminary data.</text>
</comment>
<dbReference type="SUPFAM" id="SSF160113">
    <property type="entry name" value="YegP-like"/>
    <property type="match status" value="1"/>
</dbReference>
<dbReference type="RefSeq" id="WP_064656585.1">
    <property type="nucleotide sequence ID" value="NZ_JABXWP010000025.1"/>
</dbReference>
<evidence type="ECO:0000313" key="1">
    <source>
        <dbReference type="EMBL" id="NVO89361.1"/>
    </source>
</evidence>
<proteinExistence type="predicted"/>
<dbReference type="Proteomes" id="UP000542889">
    <property type="component" value="Unassembled WGS sequence"/>
</dbReference>
<accession>A0A7Y7QHQ3</accession>
<dbReference type="Gene3D" id="3.30.160.160">
    <property type="entry name" value="YegP-like"/>
    <property type="match status" value="1"/>
</dbReference>
<name>A0A7Y7QHQ3_LACRH</name>
<protein>
    <submittedName>
        <fullName evidence="1">DUF1508 domain-containing protein</fullName>
    </submittedName>
</protein>
<dbReference type="Pfam" id="PF07411">
    <property type="entry name" value="DUF1508"/>
    <property type="match status" value="1"/>
</dbReference>
<evidence type="ECO:0000313" key="2">
    <source>
        <dbReference type="Proteomes" id="UP000542889"/>
    </source>
</evidence>
<sequence>MHFVIYRSENNQYFFVIKSANHETVATSETYVYKESAQRTIDAIKNGIDQSSFVIDMTE</sequence>
<organism evidence="1 2">
    <name type="scientific">Lacticaseibacillus rhamnosus</name>
    <name type="common">Lactobacillus rhamnosus</name>
    <dbReference type="NCBI Taxonomy" id="47715"/>
    <lineage>
        <taxon>Bacteria</taxon>
        <taxon>Bacillati</taxon>
        <taxon>Bacillota</taxon>
        <taxon>Bacilli</taxon>
        <taxon>Lactobacillales</taxon>
        <taxon>Lactobacillaceae</taxon>
        <taxon>Lacticaseibacillus</taxon>
    </lineage>
</organism>
<dbReference type="InterPro" id="IPR036913">
    <property type="entry name" value="YegP-like_sf"/>
</dbReference>
<gene>
    <name evidence="1" type="ORF">HWN39_12855</name>
</gene>